<keyword evidence="3" id="KW-1185">Reference proteome</keyword>
<comment type="caution">
    <text evidence="2">The sequence shown here is derived from an EMBL/GenBank/DDBJ whole genome shotgun (WGS) entry which is preliminary data.</text>
</comment>
<feature type="region of interest" description="Disordered" evidence="1">
    <location>
        <begin position="80"/>
        <end position="104"/>
    </location>
</feature>
<dbReference type="EMBL" id="JAUCMX010000024">
    <property type="protein sequence ID" value="KAK3511504.1"/>
    <property type="molecule type" value="Genomic_DNA"/>
</dbReference>
<accession>A0AAE0Q0U6</accession>
<evidence type="ECO:0000313" key="3">
    <source>
        <dbReference type="Proteomes" id="UP001274896"/>
    </source>
</evidence>
<dbReference type="AlphaFoldDB" id="A0AAE0Q0U6"/>
<evidence type="ECO:0000313" key="2">
    <source>
        <dbReference type="EMBL" id="KAK3511504.1"/>
    </source>
</evidence>
<name>A0AAE0Q0U6_9TELE</name>
<reference evidence="2" key="1">
    <citation type="submission" date="2023-06" db="EMBL/GenBank/DDBJ databases">
        <title>Male Hemibagrus guttatus genome.</title>
        <authorList>
            <person name="Bian C."/>
        </authorList>
    </citation>
    <scope>NUCLEOTIDE SEQUENCE</scope>
    <source>
        <strain evidence="2">Male_cb2023</strain>
        <tissue evidence="2">Muscle</tissue>
    </source>
</reference>
<organism evidence="2 3">
    <name type="scientific">Hemibagrus guttatus</name>
    <dbReference type="NCBI Taxonomy" id="175788"/>
    <lineage>
        <taxon>Eukaryota</taxon>
        <taxon>Metazoa</taxon>
        <taxon>Chordata</taxon>
        <taxon>Craniata</taxon>
        <taxon>Vertebrata</taxon>
        <taxon>Euteleostomi</taxon>
        <taxon>Actinopterygii</taxon>
        <taxon>Neopterygii</taxon>
        <taxon>Teleostei</taxon>
        <taxon>Ostariophysi</taxon>
        <taxon>Siluriformes</taxon>
        <taxon>Bagridae</taxon>
        <taxon>Hemibagrus</taxon>
    </lineage>
</organism>
<dbReference type="Proteomes" id="UP001274896">
    <property type="component" value="Unassembled WGS sequence"/>
</dbReference>
<feature type="region of interest" description="Disordered" evidence="1">
    <location>
        <begin position="1"/>
        <end position="43"/>
    </location>
</feature>
<protein>
    <submittedName>
        <fullName evidence="2">Uncharacterized protein</fullName>
    </submittedName>
</protein>
<sequence length="104" mass="11095">MPQFPKRIPPQTSALFRWGTWGPGEDPPPPLDIEGSPAYQGSSGLQAGAVVSAVPRGLGGVGPEERSWVDAADILDPSLIEDFHRDHPTRPAPQPRASRSMGMS</sequence>
<proteinExistence type="predicted"/>
<evidence type="ECO:0000256" key="1">
    <source>
        <dbReference type="SAM" id="MobiDB-lite"/>
    </source>
</evidence>
<gene>
    <name evidence="2" type="ORF">QTP70_008996</name>
</gene>